<dbReference type="InterPro" id="IPR050330">
    <property type="entry name" value="Bact_OuterMem_StrucFunc"/>
</dbReference>
<dbReference type="Gene3D" id="3.30.1330.60">
    <property type="entry name" value="OmpA-like domain"/>
    <property type="match status" value="1"/>
</dbReference>
<dbReference type="Pfam" id="PF00691">
    <property type="entry name" value="OmpA"/>
    <property type="match status" value="1"/>
</dbReference>
<evidence type="ECO:0000256" key="6">
    <source>
        <dbReference type="SAM" id="SignalP"/>
    </source>
</evidence>
<organism evidence="8 9">
    <name type="scientific">Polluticaenibacter yanchengensis</name>
    <dbReference type="NCBI Taxonomy" id="3014562"/>
    <lineage>
        <taxon>Bacteria</taxon>
        <taxon>Pseudomonadati</taxon>
        <taxon>Bacteroidota</taxon>
        <taxon>Chitinophagia</taxon>
        <taxon>Chitinophagales</taxon>
        <taxon>Chitinophagaceae</taxon>
        <taxon>Polluticaenibacter</taxon>
    </lineage>
</organism>
<feature type="region of interest" description="Disordered" evidence="5">
    <location>
        <begin position="68"/>
        <end position="88"/>
    </location>
</feature>
<evidence type="ECO:0000256" key="2">
    <source>
        <dbReference type="ARBA" id="ARBA00023136"/>
    </source>
</evidence>
<name>A0ABT4UJ07_9BACT</name>
<evidence type="ECO:0000259" key="7">
    <source>
        <dbReference type="PROSITE" id="PS51123"/>
    </source>
</evidence>
<feature type="compositionally biased region" description="Basic and acidic residues" evidence="5">
    <location>
        <begin position="71"/>
        <end position="88"/>
    </location>
</feature>
<dbReference type="PROSITE" id="PS51123">
    <property type="entry name" value="OMPA_2"/>
    <property type="match status" value="1"/>
</dbReference>
<feature type="signal peptide" evidence="6">
    <location>
        <begin position="1"/>
        <end position="25"/>
    </location>
</feature>
<evidence type="ECO:0000313" key="8">
    <source>
        <dbReference type="EMBL" id="MDA3614814.1"/>
    </source>
</evidence>
<dbReference type="PANTHER" id="PTHR30329">
    <property type="entry name" value="STATOR ELEMENT OF FLAGELLAR MOTOR COMPLEX"/>
    <property type="match status" value="1"/>
</dbReference>
<dbReference type="RefSeq" id="WP_407031138.1">
    <property type="nucleotide sequence ID" value="NZ_JAQGEF010000007.1"/>
</dbReference>
<evidence type="ECO:0000256" key="4">
    <source>
        <dbReference type="PROSITE-ProRule" id="PRU00473"/>
    </source>
</evidence>
<dbReference type="EMBL" id="JAQGEF010000007">
    <property type="protein sequence ID" value="MDA3614814.1"/>
    <property type="molecule type" value="Genomic_DNA"/>
</dbReference>
<accession>A0ABT4UJ07</accession>
<dbReference type="PANTHER" id="PTHR30329:SF21">
    <property type="entry name" value="LIPOPROTEIN YIAD-RELATED"/>
    <property type="match status" value="1"/>
</dbReference>
<comment type="subcellular location">
    <subcellularLocation>
        <location evidence="1">Cell outer membrane</location>
    </subcellularLocation>
</comment>
<dbReference type="InterPro" id="IPR006664">
    <property type="entry name" value="OMP_bac"/>
</dbReference>
<dbReference type="InterPro" id="IPR036737">
    <property type="entry name" value="OmpA-like_sf"/>
</dbReference>
<keyword evidence="2 4" id="KW-0472">Membrane</keyword>
<evidence type="ECO:0000313" key="9">
    <source>
        <dbReference type="Proteomes" id="UP001210231"/>
    </source>
</evidence>
<evidence type="ECO:0000256" key="1">
    <source>
        <dbReference type="ARBA" id="ARBA00004442"/>
    </source>
</evidence>
<evidence type="ECO:0000256" key="3">
    <source>
        <dbReference type="ARBA" id="ARBA00023237"/>
    </source>
</evidence>
<keyword evidence="6" id="KW-0732">Signal</keyword>
<keyword evidence="9" id="KW-1185">Reference proteome</keyword>
<comment type="caution">
    <text evidence="8">The sequence shown here is derived from an EMBL/GenBank/DDBJ whole genome shotgun (WGS) entry which is preliminary data.</text>
</comment>
<feature type="domain" description="OmpA-like" evidence="7">
    <location>
        <begin position="324"/>
        <end position="439"/>
    </location>
</feature>
<reference evidence="8 9" key="1">
    <citation type="submission" date="2022-12" db="EMBL/GenBank/DDBJ databases">
        <title>Chitinophagaceae gen. sp. nov., a new member of the family Chitinophagaceae, isolated from soil in a chemical factory.</title>
        <authorList>
            <person name="Ke Z."/>
        </authorList>
    </citation>
    <scope>NUCLEOTIDE SEQUENCE [LARGE SCALE GENOMIC DNA]</scope>
    <source>
        <strain evidence="8 9">LY-5</strain>
    </source>
</reference>
<feature type="chain" id="PRO_5045447414" evidence="6">
    <location>
        <begin position="26"/>
        <end position="439"/>
    </location>
</feature>
<dbReference type="InterPro" id="IPR006665">
    <property type="entry name" value="OmpA-like"/>
</dbReference>
<dbReference type="SUPFAM" id="SSF103088">
    <property type="entry name" value="OmpA-like"/>
    <property type="match status" value="1"/>
</dbReference>
<dbReference type="PRINTS" id="PR01021">
    <property type="entry name" value="OMPADOMAIN"/>
</dbReference>
<protein>
    <submittedName>
        <fullName evidence="8">OmpA family protein</fullName>
    </submittedName>
</protein>
<dbReference type="CDD" id="cd07185">
    <property type="entry name" value="OmpA_C-like"/>
    <property type="match status" value="1"/>
</dbReference>
<sequence length="439" mass="49592">MKTKTAILTNFFILIFLFNLHGAFAQNIDVKNKAKNATTNKVDKKVDETIDKGLDKIEKGIGGLFKKKEKSNKEERNEENRKSQKQDVEEQEYSFTAYNKFDFIPGEKILAFDDFKQDNPGDLPAKWNSTGTAEIAKISGSEFNWVQFSGGEAYFSPQYISKMPDNFTVDFDMIINYSKVEYAYYQLKFGIEIISSATAKAQNENANVSANTGITFNITPFPYKEIYAVSYIKGETQLETKAQFEGLSSPKPIHVSLMRQQQRIKIYFNNKKVYDLPQGLPIAQNYYLRFSTLIDEWNDKQNMAKMYISNLRYAAGKPDMRNKLLTDGKLVTRGILFDPGSAVIKPESAGVLKEIAGILNDNKTLRVKIVGHTDSDGDNAKNQLLSEQRAMAIKSILVEQYGVNEDYMTAEGKGETQPVDVNTSAAGKANNRRVEFIKI</sequence>
<keyword evidence="3" id="KW-0998">Cell outer membrane</keyword>
<gene>
    <name evidence="8" type="ORF">O3P16_08340</name>
</gene>
<dbReference type="Proteomes" id="UP001210231">
    <property type="component" value="Unassembled WGS sequence"/>
</dbReference>
<proteinExistence type="predicted"/>
<evidence type="ECO:0000256" key="5">
    <source>
        <dbReference type="SAM" id="MobiDB-lite"/>
    </source>
</evidence>